<dbReference type="AlphaFoldDB" id="A0A6S6UCE6"/>
<name>A0A6S6UCE6_9BACT</name>
<protein>
    <recommendedName>
        <fullName evidence="3">Lipocalin-like domain-containing protein</fullName>
    </recommendedName>
</protein>
<feature type="signal peptide" evidence="1">
    <location>
        <begin position="1"/>
        <end position="23"/>
    </location>
</feature>
<feature type="chain" id="PRO_5027937879" description="Lipocalin-like domain-containing protein" evidence="1">
    <location>
        <begin position="24"/>
        <end position="151"/>
    </location>
</feature>
<evidence type="ECO:0000256" key="1">
    <source>
        <dbReference type="SAM" id="SignalP"/>
    </source>
</evidence>
<accession>A0A6S6UCE6</accession>
<proteinExistence type="predicted"/>
<evidence type="ECO:0008006" key="3">
    <source>
        <dbReference type="Google" id="ProtNLM"/>
    </source>
</evidence>
<sequence>MRIHLLFITILTVALFSAIDTNAQSTMYPESQPMEKGDPFTIERIIDDWVHCDGETKDGGKVYRGGLQGGEPASQPSVLGDNCEQMQINGTYDYYYGDIVGNGYRRRYSKSASYIINQDNNLLVTLGNGDQLLILTDQLMEGILIVREVTK</sequence>
<gene>
    <name evidence="2" type="ORF">HELGO_WM60133</name>
</gene>
<organism evidence="2">
    <name type="scientific">uncultured Aureispira sp</name>
    <dbReference type="NCBI Taxonomy" id="1331704"/>
    <lineage>
        <taxon>Bacteria</taxon>
        <taxon>Pseudomonadati</taxon>
        <taxon>Bacteroidota</taxon>
        <taxon>Saprospiria</taxon>
        <taxon>Saprospirales</taxon>
        <taxon>Saprospiraceae</taxon>
        <taxon>Aureispira</taxon>
        <taxon>environmental samples</taxon>
    </lineage>
</organism>
<evidence type="ECO:0000313" key="2">
    <source>
        <dbReference type="EMBL" id="CAA6829458.1"/>
    </source>
</evidence>
<dbReference type="EMBL" id="CACVAQ010000493">
    <property type="protein sequence ID" value="CAA6829458.1"/>
    <property type="molecule type" value="Genomic_DNA"/>
</dbReference>
<reference evidence="2" key="1">
    <citation type="submission" date="2020-01" db="EMBL/GenBank/DDBJ databases">
        <authorList>
            <person name="Meier V. D."/>
            <person name="Meier V D."/>
        </authorList>
    </citation>
    <scope>NUCLEOTIDE SEQUENCE</scope>
    <source>
        <strain evidence="2">HLG_WM_MAG_10</strain>
    </source>
</reference>
<keyword evidence="1" id="KW-0732">Signal</keyword>